<gene>
    <name evidence="1" type="ORF">Pth03_74040</name>
</gene>
<comment type="caution">
    <text evidence="1">The sequence shown here is derived from an EMBL/GenBank/DDBJ whole genome shotgun (WGS) entry which is preliminary data.</text>
</comment>
<sequence>MSVPGVTLLLFESLDQQSRGELAHWLRTFGVSVEAQVDGTICFKIGDGSVLAMPDWDGSCEFGLAIGDWDPEPGDDYSQMERQPVQELSVWARGTEIQTQMITGRLVLALMQRLSAVVDFDGLLGPSPWAPTGMRGEEEARLAEVHSFVTSLPGWVCEVGYMTIDGSRWYSHVGDAEFLEAWLRHPAFHLVIQ</sequence>
<evidence type="ECO:0000313" key="1">
    <source>
        <dbReference type="EMBL" id="GII59015.1"/>
    </source>
</evidence>
<keyword evidence="2" id="KW-1185">Reference proteome</keyword>
<reference evidence="1" key="1">
    <citation type="submission" date="2021-01" db="EMBL/GenBank/DDBJ databases">
        <title>Whole genome shotgun sequence of Planotetraspora thailandica NBRC 104271.</title>
        <authorList>
            <person name="Komaki H."/>
            <person name="Tamura T."/>
        </authorList>
    </citation>
    <scope>NUCLEOTIDE SEQUENCE</scope>
    <source>
        <strain evidence="1">NBRC 104271</strain>
    </source>
</reference>
<name>A0A8J3Y1B1_9ACTN</name>
<dbReference type="RefSeq" id="WP_275413277.1">
    <property type="nucleotide sequence ID" value="NZ_BOOR01000076.1"/>
</dbReference>
<evidence type="ECO:0000313" key="2">
    <source>
        <dbReference type="Proteomes" id="UP000605992"/>
    </source>
</evidence>
<dbReference type="InterPro" id="IPR045948">
    <property type="entry name" value="DUF6368"/>
</dbReference>
<proteinExistence type="predicted"/>
<dbReference type="EMBL" id="BOOR01000076">
    <property type="protein sequence ID" value="GII59015.1"/>
    <property type="molecule type" value="Genomic_DNA"/>
</dbReference>
<organism evidence="1 2">
    <name type="scientific">Planotetraspora thailandica</name>
    <dbReference type="NCBI Taxonomy" id="487172"/>
    <lineage>
        <taxon>Bacteria</taxon>
        <taxon>Bacillati</taxon>
        <taxon>Actinomycetota</taxon>
        <taxon>Actinomycetes</taxon>
        <taxon>Streptosporangiales</taxon>
        <taxon>Streptosporangiaceae</taxon>
        <taxon>Planotetraspora</taxon>
    </lineage>
</organism>
<dbReference type="AlphaFoldDB" id="A0A8J3Y1B1"/>
<protein>
    <submittedName>
        <fullName evidence="1">Uncharacterized protein</fullName>
    </submittedName>
</protein>
<dbReference type="Pfam" id="PF19895">
    <property type="entry name" value="DUF6368"/>
    <property type="match status" value="1"/>
</dbReference>
<dbReference type="Proteomes" id="UP000605992">
    <property type="component" value="Unassembled WGS sequence"/>
</dbReference>
<accession>A0A8J3Y1B1</accession>